<proteinExistence type="predicted"/>
<sequence length="135" mass="16730">MAEELRYHENLIKEMEAELVKEQTIFEEQKTKAREYLKDLQNKSAVKIQAAFRAHQTYKMYAPILRQKKQELKRKGEMQEKMDRERKALEEKVKLKLEEKKWKEEEKRLNEEIEKKKMEEAKRLEHLELERRQRE</sequence>
<evidence type="ECO:0008006" key="4">
    <source>
        <dbReference type="Google" id="ProtNLM"/>
    </source>
</evidence>
<evidence type="ECO:0000313" key="3">
    <source>
        <dbReference type="Proteomes" id="UP001162483"/>
    </source>
</evidence>
<feature type="non-terminal residue" evidence="2">
    <location>
        <position position="135"/>
    </location>
</feature>
<name>A0ABN9HAR3_9NEOB</name>
<protein>
    <recommendedName>
        <fullName evidence="4">Eukaryotic translation initiation factor 3 subunit A</fullName>
    </recommendedName>
</protein>
<dbReference type="EMBL" id="CATNWA010020157">
    <property type="protein sequence ID" value="CAI9616996.1"/>
    <property type="molecule type" value="Genomic_DNA"/>
</dbReference>
<dbReference type="PROSITE" id="PS50096">
    <property type="entry name" value="IQ"/>
    <property type="match status" value="1"/>
</dbReference>
<keyword evidence="3" id="KW-1185">Reference proteome</keyword>
<evidence type="ECO:0000313" key="2">
    <source>
        <dbReference type="EMBL" id="CAI9616996.1"/>
    </source>
</evidence>
<dbReference type="Proteomes" id="UP001162483">
    <property type="component" value="Unassembled WGS sequence"/>
</dbReference>
<accession>A0ABN9HAR3</accession>
<gene>
    <name evidence="2" type="ORF">SPARVUS_LOCUS15485492</name>
</gene>
<comment type="caution">
    <text evidence="2">The sequence shown here is derived from an EMBL/GenBank/DDBJ whole genome shotgun (WGS) entry which is preliminary data.</text>
</comment>
<organism evidence="2 3">
    <name type="scientific">Staurois parvus</name>
    <dbReference type="NCBI Taxonomy" id="386267"/>
    <lineage>
        <taxon>Eukaryota</taxon>
        <taxon>Metazoa</taxon>
        <taxon>Chordata</taxon>
        <taxon>Craniata</taxon>
        <taxon>Vertebrata</taxon>
        <taxon>Euteleostomi</taxon>
        <taxon>Amphibia</taxon>
        <taxon>Batrachia</taxon>
        <taxon>Anura</taxon>
        <taxon>Neobatrachia</taxon>
        <taxon>Ranoidea</taxon>
        <taxon>Ranidae</taxon>
        <taxon>Staurois</taxon>
    </lineage>
</organism>
<feature type="coiled-coil region" evidence="1">
    <location>
        <begin position="72"/>
        <end position="130"/>
    </location>
</feature>
<keyword evidence="1" id="KW-0175">Coiled coil</keyword>
<reference evidence="2" key="1">
    <citation type="submission" date="2023-05" db="EMBL/GenBank/DDBJ databases">
        <authorList>
            <person name="Stuckert A."/>
        </authorList>
    </citation>
    <scope>NUCLEOTIDE SEQUENCE</scope>
</reference>
<evidence type="ECO:0000256" key="1">
    <source>
        <dbReference type="SAM" id="Coils"/>
    </source>
</evidence>